<dbReference type="AlphaFoldDB" id="A0A835DVK5"/>
<dbReference type="OrthoDB" id="1045822at2759"/>
<name>A0A835DVK5_TETSI</name>
<proteinExistence type="predicted"/>
<gene>
    <name evidence="2" type="ORF">HHK36_002016</name>
</gene>
<evidence type="ECO:0000256" key="1">
    <source>
        <dbReference type="SAM" id="Phobius"/>
    </source>
</evidence>
<reference evidence="2 3" key="1">
    <citation type="submission" date="2020-04" db="EMBL/GenBank/DDBJ databases">
        <title>Plant Genome Project.</title>
        <authorList>
            <person name="Zhang R.-G."/>
        </authorList>
    </citation>
    <scope>NUCLEOTIDE SEQUENCE [LARGE SCALE GENOMIC DNA]</scope>
    <source>
        <strain evidence="2">YNK0</strain>
        <tissue evidence="2">Leaf</tissue>
    </source>
</reference>
<feature type="transmembrane region" description="Helical" evidence="1">
    <location>
        <begin position="252"/>
        <end position="270"/>
    </location>
</feature>
<dbReference type="Proteomes" id="UP000655225">
    <property type="component" value="Unassembled WGS sequence"/>
</dbReference>
<dbReference type="InterPro" id="IPR006461">
    <property type="entry name" value="PLAC_motif_containing"/>
</dbReference>
<keyword evidence="1" id="KW-1133">Transmembrane helix</keyword>
<protein>
    <submittedName>
        <fullName evidence="2">Uncharacterized protein</fullName>
    </submittedName>
</protein>
<dbReference type="OMA" id="DILCATI"/>
<keyword evidence="1" id="KW-0472">Membrane</keyword>
<feature type="transmembrane region" description="Helical" evidence="1">
    <location>
        <begin position="132"/>
        <end position="150"/>
    </location>
</feature>
<dbReference type="EMBL" id="JABCRI010000001">
    <property type="protein sequence ID" value="KAF8414017.1"/>
    <property type="molecule type" value="Genomic_DNA"/>
</dbReference>
<evidence type="ECO:0000313" key="2">
    <source>
        <dbReference type="EMBL" id="KAF8414017.1"/>
    </source>
</evidence>
<sequence>MEDSVKQERGINGVEEDGEETFMEGIAVLDFDMLCSTVALQTQGKWGNLEQTDENGAEIGGVQRMWEGDVLHCFEDRRIALETAFCPCYRFGKNMGRAGFGSCSIQGTVYFIIAVTAILNYISFTITRRHCFLYLAVSFTILSGTYLGNRDIKKSNNKCKREQRFDLIDKLMGNQTLVWATESFEIFAFMATGFSDGFRTVGLIFVDLLLTLDICRYLLLLHCKRRYLGLGFQHMVSSHHIGLGFPDGIEPILHWVAIVLWMIVLTIYSAPAAHYESRTLEINNVQDGVWHGRGDTICIGSYGEGSKAFFELRQPTLIPTESPDHCSMQRATNDSDHPWTVEIDHSDPLVPASQ</sequence>
<organism evidence="2 3">
    <name type="scientific">Tetracentron sinense</name>
    <name type="common">Spur-leaf</name>
    <dbReference type="NCBI Taxonomy" id="13715"/>
    <lineage>
        <taxon>Eukaryota</taxon>
        <taxon>Viridiplantae</taxon>
        <taxon>Streptophyta</taxon>
        <taxon>Embryophyta</taxon>
        <taxon>Tracheophyta</taxon>
        <taxon>Spermatophyta</taxon>
        <taxon>Magnoliopsida</taxon>
        <taxon>Trochodendrales</taxon>
        <taxon>Trochodendraceae</taxon>
        <taxon>Tetracentron</taxon>
    </lineage>
</organism>
<keyword evidence="1" id="KW-0812">Transmembrane</keyword>
<accession>A0A835DVK5</accession>
<dbReference type="NCBIfam" id="TIGR01571">
    <property type="entry name" value="A_thal_Cys_rich"/>
    <property type="match status" value="1"/>
</dbReference>
<feature type="transmembrane region" description="Helical" evidence="1">
    <location>
        <begin position="107"/>
        <end position="126"/>
    </location>
</feature>
<comment type="caution">
    <text evidence="2">The sequence shown here is derived from an EMBL/GenBank/DDBJ whole genome shotgun (WGS) entry which is preliminary data.</text>
</comment>
<keyword evidence="3" id="KW-1185">Reference proteome</keyword>
<evidence type="ECO:0000313" key="3">
    <source>
        <dbReference type="Proteomes" id="UP000655225"/>
    </source>
</evidence>
<feature type="transmembrane region" description="Helical" evidence="1">
    <location>
        <begin position="200"/>
        <end position="220"/>
    </location>
</feature>